<evidence type="ECO:0008006" key="7">
    <source>
        <dbReference type="Google" id="ProtNLM"/>
    </source>
</evidence>
<comment type="caution">
    <text evidence="5">The sequence shown here is derived from an EMBL/GenBank/DDBJ whole genome shotgun (WGS) entry which is preliminary data.</text>
</comment>
<feature type="compositionally biased region" description="Acidic residues" evidence="4">
    <location>
        <begin position="834"/>
        <end position="867"/>
    </location>
</feature>
<dbReference type="AlphaFoldDB" id="A0A8T2TII7"/>
<feature type="region of interest" description="Disordered" evidence="4">
    <location>
        <begin position="32"/>
        <end position="108"/>
    </location>
</feature>
<sequence length="1235" mass="137849">MDVYWKLASADSREREAAAVELVRSLLKDSANCGEECNAEKERTEKRAKPESSEIHQRTHKKRRKAHHEEEDGINEDAKDQGVCSDREQESTVISEDEKGQLNTSYSNGRLTGSTLLEKDGISNYPPSVQYALKRLVRGVSSSRECARQGFATALASVLDAFSLLDVSTILKLIQKTLEVTSSMKGQEKRDCLLGQLFALGAVVRSGKAANRMACPENAKELTEHLFSLAKRKTFLREPAFSVFMQFFETLPPGVLQDAVLTSKGLQDVLCMDIGNANADTLLLALRLHKVLPFSVVESCPVLPNSRNFHAILEASHLTALVPILKDSSSCHPRLHPVWAFLIELLSSEPNEQEPSSSMKKKKKRLKNVDHMFAKTERRVAVFWKTVVDNALLPSSHERKYLAMELVLLLIPKLSASCGESILSKELLCCLLDILAAKGNLLYKSAQACLGSICEWAKTDMECAVTAIVCFQRVSHGKFDALSKTKSVKELLSFLNINDGFLNLHKKLLWLFNGDKTISAINGRVDEKDADQNGFEDALFKEKNKESNLKSLETQRHWIIEQLLSSLKEINNSALRWSLQKETLKFLVANALFSGPIGLKCYLKELQEEFQFPNYPLSDNTRKLCLERLQSMLVNTPSMLPPGSNKTAKLEISASSDLRNYFVEICDIFDNVTEVSRLRPLSEDEKQGTATLRLCISQLCLLSSEGNNEQIEKARAMHSLLMQLLAQTVTTGISDLAMELIMCCKKAFGNLIKLDILDDGESEEEEAPFFMDVLVETLLSLLAQPSAPMRTAAEQVFKAFCDDLTESNMLSISKVIKKQLNRSRRDIASSLDTGDSDEDHFLEVEDDDDDGDDDGAIDEDDHELEDNNESKVKESRNSNSDTEGGGNKGTKPKVNDEGMTKDISDIEDDSGSDMDDEAMFKIDVHLAKLLRQRRASGEKGEGKDAQTQLLHFQFRVLSLLGYFFQKKASNRLCLVALPALFQALIISSSDGGNPQLADRITSILQSGLFKAKEYPKGQGVDAAEVAALLEQNMKMALRMKIKRVRQVLESCCLWLMKVLQNQSLHEESVHLDVPAKTALNDFFYHRKCCLKAQFFREIFSRFPDIGLNSLGLLIESCTKARTEFLQHKALQLITSILHANCGKRNSQFKVSLLQNLPAISELIVCLVHKSPNGKVKKSEVQRFSAALMKAIRTDLPEKPVKKQIGKQAYSLLESAVSGKLKGNMPVEMKNSQEVV</sequence>
<keyword evidence="6" id="KW-1185">Reference proteome</keyword>
<comment type="similarity">
    <text evidence="2">Belongs to the MYBBP1A family.</text>
</comment>
<evidence type="ECO:0000256" key="3">
    <source>
        <dbReference type="ARBA" id="ARBA00023242"/>
    </source>
</evidence>
<dbReference type="InterPro" id="IPR016024">
    <property type="entry name" value="ARM-type_fold"/>
</dbReference>
<reference evidence="5" key="1">
    <citation type="submission" date="2021-08" db="EMBL/GenBank/DDBJ databases">
        <title>WGS assembly of Ceratopteris richardii.</title>
        <authorList>
            <person name="Marchant D.B."/>
            <person name="Chen G."/>
            <person name="Jenkins J."/>
            <person name="Shu S."/>
            <person name="Leebens-Mack J."/>
            <person name="Grimwood J."/>
            <person name="Schmutz J."/>
            <person name="Soltis P."/>
            <person name="Soltis D."/>
            <person name="Chen Z.-H."/>
        </authorList>
    </citation>
    <scope>NUCLEOTIDE SEQUENCE</scope>
    <source>
        <strain evidence="5">Whitten #5841</strain>
        <tissue evidence="5">Leaf</tissue>
    </source>
</reference>
<dbReference type="PANTHER" id="PTHR13213">
    <property type="entry name" value="MYB-BINDING PROTEIN 1A FAMILY MEMBER"/>
    <property type="match status" value="1"/>
</dbReference>
<feature type="compositionally biased region" description="Basic and acidic residues" evidence="4">
    <location>
        <begin position="38"/>
        <end position="57"/>
    </location>
</feature>
<feature type="compositionally biased region" description="Acidic residues" evidence="4">
    <location>
        <begin position="905"/>
        <end position="914"/>
    </location>
</feature>
<comment type="subcellular location">
    <subcellularLocation>
        <location evidence="1">Nucleus</location>
    </subcellularLocation>
</comment>
<dbReference type="GO" id="GO:0003677">
    <property type="term" value="F:DNA binding"/>
    <property type="evidence" value="ECO:0007669"/>
    <property type="project" value="InterPro"/>
</dbReference>
<gene>
    <name evidence="5" type="ORF">KP509_13G063900</name>
</gene>
<dbReference type="InterPro" id="IPR007015">
    <property type="entry name" value="DNA_pol_V/MYBBP1A"/>
</dbReference>
<evidence type="ECO:0000313" key="6">
    <source>
        <dbReference type="Proteomes" id="UP000825935"/>
    </source>
</evidence>
<name>A0A8T2TII7_CERRI</name>
<dbReference type="OrthoDB" id="342531at2759"/>
<evidence type="ECO:0000313" key="5">
    <source>
        <dbReference type="EMBL" id="KAH7421566.1"/>
    </source>
</evidence>
<dbReference type="SUPFAM" id="SSF48371">
    <property type="entry name" value="ARM repeat"/>
    <property type="match status" value="1"/>
</dbReference>
<proteinExistence type="inferred from homology"/>
<keyword evidence="3" id="KW-0539">Nucleus</keyword>
<feature type="compositionally biased region" description="Basic and acidic residues" evidence="4">
    <location>
        <begin position="893"/>
        <end position="904"/>
    </location>
</feature>
<evidence type="ECO:0000256" key="4">
    <source>
        <dbReference type="SAM" id="MobiDB-lite"/>
    </source>
</evidence>
<accession>A0A8T2TII7</accession>
<dbReference type="GO" id="GO:0006355">
    <property type="term" value="P:regulation of DNA-templated transcription"/>
    <property type="evidence" value="ECO:0007669"/>
    <property type="project" value="InterPro"/>
</dbReference>
<evidence type="ECO:0000256" key="1">
    <source>
        <dbReference type="ARBA" id="ARBA00004123"/>
    </source>
</evidence>
<dbReference type="Pfam" id="PF04931">
    <property type="entry name" value="DNA_pol_phi"/>
    <property type="match status" value="1"/>
</dbReference>
<organism evidence="5 6">
    <name type="scientific">Ceratopteris richardii</name>
    <name type="common">Triangle waterfern</name>
    <dbReference type="NCBI Taxonomy" id="49495"/>
    <lineage>
        <taxon>Eukaryota</taxon>
        <taxon>Viridiplantae</taxon>
        <taxon>Streptophyta</taxon>
        <taxon>Embryophyta</taxon>
        <taxon>Tracheophyta</taxon>
        <taxon>Polypodiopsida</taxon>
        <taxon>Polypodiidae</taxon>
        <taxon>Polypodiales</taxon>
        <taxon>Pteridineae</taxon>
        <taxon>Pteridaceae</taxon>
        <taxon>Parkerioideae</taxon>
        <taxon>Ceratopteris</taxon>
    </lineage>
</organism>
<dbReference type="GO" id="GO:0005730">
    <property type="term" value="C:nucleolus"/>
    <property type="evidence" value="ECO:0007669"/>
    <property type="project" value="InterPro"/>
</dbReference>
<protein>
    <recommendedName>
        <fullName evidence="7">DNA polymerase V</fullName>
    </recommendedName>
</protein>
<feature type="compositionally biased region" description="Basic and acidic residues" evidence="4">
    <location>
        <begin position="76"/>
        <end position="100"/>
    </location>
</feature>
<dbReference type="EMBL" id="CM035418">
    <property type="protein sequence ID" value="KAH7421566.1"/>
    <property type="molecule type" value="Genomic_DNA"/>
</dbReference>
<feature type="region of interest" description="Disordered" evidence="4">
    <location>
        <begin position="829"/>
        <end position="914"/>
    </location>
</feature>
<dbReference type="Proteomes" id="UP000825935">
    <property type="component" value="Chromosome 13"/>
</dbReference>
<dbReference type="PANTHER" id="PTHR13213:SF2">
    <property type="entry name" value="MYB-BINDING PROTEIN 1A"/>
    <property type="match status" value="1"/>
</dbReference>
<dbReference type="OMA" id="VWKHDDP"/>
<evidence type="ECO:0000256" key="2">
    <source>
        <dbReference type="ARBA" id="ARBA00006809"/>
    </source>
</evidence>